<dbReference type="AlphaFoldDB" id="A0A381WQ99"/>
<dbReference type="CDD" id="cd00158">
    <property type="entry name" value="RHOD"/>
    <property type="match status" value="1"/>
</dbReference>
<dbReference type="SUPFAM" id="SSF52821">
    <property type="entry name" value="Rhodanese/Cell cycle control phosphatase"/>
    <property type="match status" value="1"/>
</dbReference>
<dbReference type="InterPro" id="IPR036873">
    <property type="entry name" value="Rhodanese-like_dom_sf"/>
</dbReference>
<dbReference type="PROSITE" id="PS50206">
    <property type="entry name" value="RHODANESE_3"/>
    <property type="match status" value="1"/>
</dbReference>
<dbReference type="PANTHER" id="PTHR43031:SF16">
    <property type="entry name" value="OXIDOREDUCTASE"/>
    <property type="match status" value="1"/>
</dbReference>
<protein>
    <recommendedName>
        <fullName evidence="1">Rhodanese domain-containing protein</fullName>
    </recommendedName>
</protein>
<organism evidence="2">
    <name type="scientific">marine metagenome</name>
    <dbReference type="NCBI Taxonomy" id="408172"/>
    <lineage>
        <taxon>unclassified sequences</taxon>
        <taxon>metagenomes</taxon>
        <taxon>ecological metagenomes</taxon>
    </lineage>
</organism>
<reference evidence="2" key="1">
    <citation type="submission" date="2018-05" db="EMBL/GenBank/DDBJ databases">
        <authorList>
            <person name="Lanie J.A."/>
            <person name="Ng W.-L."/>
            <person name="Kazmierczak K.M."/>
            <person name="Andrzejewski T.M."/>
            <person name="Davidsen T.M."/>
            <person name="Wayne K.J."/>
            <person name="Tettelin H."/>
            <person name="Glass J.I."/>
            <person name="Rusch D."/>
            <person name="Podicherti R."/>
            <person name="Tsui H.-C.T."/>
            <person name="Winkler M.E."/>
        </authorList>
    </citation>
    <scope>NUCLEOTIDE SEQUENCE</scope>
</reference>
<name>A0A381WQ99_9ZZZZ</name>
<dbReference type="Pfam" id="PF00581">
    <property type="entry name" value="Rhodanese"/>
    <property type="match status" value="1"/>
</dbReference>
<dbReference type="InterPro" id="IPR050229">
    <property type="entry name" value="GlpE_sulfurtransferase"/>
</dbReference>
<proteinExistence type="predicted"/>
<accession>A0A381WQ99</accession>
<dbReference type="PANTHER" id="PTHR43031">
    <property type="entry name" value="FAD-DEPENDENT OXIDOREDUCTASE"/>
    <property type="match status" value="1"/>
</dbReference>
<gene>
    <name evidence="2" type="ORF">METZ01_LOCUS107550</name>
</gene>
<dbReference type="InterPro" id="IPR001763">
    <property type="entry name" value="Rhodanese-like_dom"/>
</dbReference>
<feature type="non-terminal residue" evidence="2">
    <location>
        <position position="1"/>
    </location>
</feature>
<dbReference type="SMART" id="SM00450">
    <property type="entry name" value="RHOD"/>
    <property type="match status" value="1"/>
</dbReference>
<feature type="domain" description="Rhodanese" evidence="1">
    <location>
        <begin position="16"/>
        <end position="106"/>
    </location>
</feature>
<dbReference type="Gene3D" id="3.40.250.10">
    <property type="entry name" value="Rhodanese-like domain"/>
    <property type="match status" value="1"/>
</dbReference>
<dbReference type="EMBL" id="UINC01012535">
    <property type="protein sequence ID" value="SVA54696.1"/>
    <property type="molecule type" value="Genomic_DNA"/>
</dbReference>
<evidence type="ECO:0000313" key="2">
    <source>
        <dbReference type="EMBL" id="SVA54696.1"/>
    </source>
</evidence>
<evidence type="ECO:0000259" key="1">
    <source>
        <dbReference type="PROSITE" id="PS50206"/>
    </source>
</evidence>
<sequence length="133" mass="14195">VAIQVGIAAYRELSASDQKFALIDARPSDHFQKHHLLSASNIPLEVISERLPTVVPSKVTLILLCDDHDGGATQAVSLLEAGGYQNLALLDEGIPAWQAAGGEVFSGVRVLSQAFDEYVEHKCATPSITTSEP</sequence>